<dbReference type="Proteomes" id="UP000182491">
    <property type="component" value="Unassembled WGS sequence"/>
</dbReference>
<evidence type="ECO:0000313" key="6">
    <source>
        <dbReference type="Proteomes" id="UP000182491"/>
    </source>
</evidence>
<proteinExistence type="predicted"/>
<dbReference type="GO" id="GO:0009245">
    <property type="term" value="P:lipid A biosynthetic process"/>
    <property type="evidence" value="ECO:0007669"/>
    <property type="project" value="TreeGrafter"/>
</dbReference>
<dbReference type="InterPro" id="IPR004843">
    <property type="entry name" value="Calcineurin-like_PHP"/>
</dbReference>
<dbReference type="GO" id="GO:0016020">
    <property type="term" value="C:membrane"/>
    <property type="evidence" value="ECO:0007669"/>
    <property type="project" value="GOC"/>
</dbReference>
<feature type="transmembrane region" description="Helical" evidence="3">
    <location>
        <begin position="41"/>
        <end position="59"/>
    </location>
</feature>
<keyword evidence="1" id="KW-0479">Metal-binding</keyword>
<evidence type="ECO:0000256" key="1">
    <source>
        <dbReference type="ARBA" id="ARBA00022723"/>
    </source>
</evidence>
<evidence type="ECO:0000313" key="5">
    <source>
        <dbReference type="EMBL" id="SFU35692.1"/>
    </source>
</evidence>
<dbReference type="InterPro" id="IPR051158">
    <property type="entry name" value="Metallophosphoesterase_sf"/>
</dbReference>
<dbReference type="AlphaFoldDB" id="A0A1I7FHL0"/>
<dbReference type="GO" id="GO:0046872">
    <property type="term" value="F:metal ion binding"/>
    <property type="evidence" value="ECO:0007669"/>
    <property type="project" value="UniProtKB-KW"/>
</dbReference>
<dbReference type="EMBL" id="FPCA01000001">
    <property type="protein sequence ID" value="SFU35692.1"/>
    <property type="molecule type" value="Genomic_DNA"/>
</dbReference>
<keyword evidence="3" id="KW-1133">Transmembrane helix</keyword>
<gene>
    <name evidence="5" type="ORF">SAMN04487941_0208</name>
</gene>
<sequence length="420" mass="47621">MTRIILILGVISLLLDWYVFKGLQRITAGWKSARLRKTFNWGYWTFLLGFLIFFAYGIYTRFETDRSTQLSVWGIAGFLTLLVTKLVFVLVLFAEDIVRLVIAAFRFFAGLGREAAREKPLMPARRKFVSQVALALAAVPFVSFLYGIVKGKYDYTVYRHTLYFEDLPEAFDGFTITQVSDVHAGSFDDAEAVQRGIDMIKAQKSDLFVFTGDLVNDQATEIVPYMGMFSQIKAPYGQFSILGNHDYGMYHDWPSEEARLENIAQLKQYHAQLGYRLLLDESVSIEKDGQQLSLVGVENWGEGFIKLGDLDKALLGVPDDAFKVLLSHDPSHWDNVVKNHPAHVHLTLSGHTHGMQVGVETPLVRWSPAQYRYENWAGLAKAKDRLLYVNRGFGFIGFSGRVGIWPEITVLELKRGKPQV</sequence>
<dbReference type="InterPro" id="IPR029052">
    <property type="entry name" value="Metallo-depent_PP-like"/>
</dbReference>
<keyword evidence="2" id="KW-0378">Hydrolase</keyword>
<reference evidence="6" key="1">
    <citation type="submission" date="2016-10" db="EMBL/GenBank/DDBJ databases">
        <authorList>
            <person name="Varghese N."/>
        </authorList>
    </citation>
    <scope>NUCLEOTIDE SEQUENCE [LARGE SCALE GENOMIC DNA]</scope>
    <source>
        <strain evidence="6">DSM 18820</strain>
    </source>
</reference>
<dbReference type="STRING" id="388950.GCA_001611675_03346"/>
<dbReference type="PANTHER" id="PTHR31302">
    <property type="entry name" value="TRANSMEMBRANE PROTEIN WITH METALLOPHOSPHOESTERASE DOMAIN-RELATED"/>
    <property type="match status" value="1"/>
</dbReference>
<keyword evidence="3" id="KW-0472">Membrane</keyword>
<dbReference type="Gene3D" id="3.60.21.10">
    <property type="match status" value="1"/>
</dbReference>
<protein>
    <recommendedName>
        <fullName evidence="4">Calcineurin-like phosphoesterase domain-containing protein</fullName>
    </recommendedName>
</protein>
<feature type="domain" description="Calcineurin-like phosphoesterase" evidence="4">
    <location>
        <begin position="175"/>
        <end position="354"/>
    </location>
</feature>
<dbReference type="RefSeq" id="WP_068839204.1">
    <property type="nucleotide sequence ID" value="NZ_BMXC01000001.1"/>
</dbReference>
<dbReference type="PANTHER" id="PTHR31302:SF31">
    <property type="entry name" value="PHOSPHODIESTERASE YAEI"/>
    <property type="match status" value="1"/>
</dbReference>
<feature type="transmembrane region" description="Helical" evidence="3">
    <location>
        <begin position="71"/>
        <end position="91"/>
    </location>
</feature>
<dbReference type="GO" id="GO:0008758">
    <property type="term" value="F:UDP-2,3-diacylglucosamine hydrolase activity"/>
    <property type="evidence" value="ECO:0007669"/>
    <property type="project" value="TreeGrafter"/>
</dbReference>
<dbReference type="Pfam" id="PF00149">
    <property type="entry name" value="Metallophos"/>
    <property type="match status" value="1"/>
</dbReference>
<name>A0A1I7FHL0_9BACT</name>
<dbReference type="CDD" id="cd07385">
    <property type="entry name" value="MPP_YkuE_C"/>
    <property type="match status" value="1"/>
</dbReference>
<evidence type="ECO:0000256" key="3">
    <source>
        <dbReference type="SAM" id="Phobius"/>
    </source>
</evidence>
<keyword evidence="6" id="KW-1185">Reference proteome</keyword>
<evidence type="ECO:0000256" key="2">
    <source>
        <dbReference type="ARBA" id="ARBA00022801"/>
    </source>
</evidence>
<keyword evidence="3" id="KW-0812">Transmembrane</keyword>
<feature type="transmembrane region" description="Helical" evidence="3">
    <location>
        <begin position="128"/>
        <end position="149"/>
    </location>
</feature>
<dbReference type="OrthoDB" id="9780884at2"/>
<dbReference type="SUPFAM" id="SSF56300">
    <property type="entry name" value="Metallo-dependent phosphatases"/>
    <property type="match status" value="1"/>
</dbReference>
<accession>A0A1I7FHL0</accession>
<evidence type="ECO:0000259" key="4">
    <source>
        <dbReference type="Pfam" id="PF00149"/>
    </source>
</evidence>
<organism evidence="5 6">
    <name type="scientific">Pontibacter akesuensis</name>
    <dbReference type="NCBI Taxonomy" id="388950"/>
    <lineage>
        <taxon>Bacteria</taxon>
        <taxon>Pseudomonadati</taxon>
        <taxon>Bacteroidota</taxon>
        <taxon>Cytophagia</taxon>
        <taxon>Cytophagales</taxon>
        <taxon>Hymenobacteraceae</taxon>
        <taxon>Pontibacter</taxon>
    </lineage>
</organism>